<evidence type="ECO:0000313" key="2">
    <source>
        <dbReference type="Proteomes" id="UP000054144"/>
    </source>
</evidence>
<gene>
    <name evidence="1" type="ORF">FISHEDRAFT_68577</name>
</gene>
<evidence type="ECO:0000313" key="1">
    <source>
        <dbReference type="EMBL" id="KIY53769.1"/>
    </source>
</evidence>
<sequence>MYCLECVHSGTEGAKVFVLVSGQSLEWDKFVEPPPVEKEGEGGPPTGHCHRLWGHTREEKFDGTADAEAVAVKGGVTGFGPDAVANGNEIRFDKRDKCGGIGGWFHNAQRGQRSSSRAVSRIRAPHSFVVFIQGMLKRATGIEVSVKVNAMEANDLETCRWGSKVLMDGIVSSPDVRAEHSGKRCE</sequence>
<dbReference type="EMBL" id="KN881588">
    <property type="protein sequence ID" value="KIY53769.1"/>
    <property type="molecule type" value="Genomic_DNA"/>
</dbReference>
<keyword evidence="2" id="KW-1185">Reference proteome</keyword>
<dbReference type="Proteomes" id="UP000054144">
    <property type="component" value="Unassembled WGS sequence"/>
</dbReference>
<organism evidence="1 2">
    <name type="scientific">Fistulina hepatica ATCC 64428</name>
    <dbReference type="NCBI Taxonomy" id="1128425"/>
    <lineage>
        <taxon>Eukaryota</taxon>
        <taxon>Fungi</taxon>
        <taxon>Dikarya</taxon>
        <taxon>Basidiomycota</taxon>
        <taxon>Agaricomycotina</taxon>
        <taxon>Agaricomycetes</taxon>
        <taxon>Agaricomycetidae</taxon>
        <taxon>Agaricales</taxon>
        <taxon>Fistulinaceae</taxon>
        <taxon>Fistulina</taxon>
    </lineage>
</organism>
<reference evidence="1 2" key="1">
    <citation type="journal article" date="2015" name="Fungal Genet. Biol.">
        <title>Evolution of novel wood decay mechanisms in Agaricales revealed by the genome sequences of Fistulina hepatica and Cylindrobasidium torrendii.</title>
        <authorList>
            <person name="Floudas D."/>
            <person name="Held B.W."/>
            <person name="Riley R."/>
            <person name="Nagy L.G."/>
            <person name="Koehler G."/>
            <person name="Ransdell A.S."/>
            <person name="Younus H."/>
            <person name="Chow J."/>
            <person name="Chiniquy J."/>
            <person name="Lipzen A."/>
            <person name="Tritt A."/>
            <person name="Sun H."/>
            <person name="Haridas S."/>
            <person name="LaButti K."/>
            <person name="Ohm R.A."/>
            <person name="Kues U."/>
            <person name="Blanchette R.A."/>
            <person name="Grigoriev I.V."/>
            <person name="Minto R.E."/>
            <person name="Hibbett D.S."/>
        </authorList>
    </citation>
    <scope>NUCLEOTIDE SEQUENCE [LARGE SCALE GENOMIC DNA]</scope>
    <source>
        <strain evidence="1 2">ATCC 64428</strain>
    </source>
</reference>
<proteinExistence type="predicted"/>
<name>A0A0D7APV2_9AGAR</name>
<accession>A0A0D7APV2</accession>
<protein>
    <submittedName>
        <fullName evidence="1">Uncharacterized protein</fullName>
    </submittedName>
</protein>
<dbReference type="AlphaFoldDB" id="A0A0D7APV2"/>